<name>A0A6G1D352_9ORYZ</name>
<accession>A0A6G1D352</accession>
<keyword evidence="2" id="KW-1185">Reference proteome</keyword>
<proteinExistence type="predicted"/>
<dbReference type="EMBL" id="SPHZ02000007">
    <property type="protein sequence ID" value="KAF0906846.1"/>
    <property type="molecule type" value="Genomic_DNA"/>
</dbReference>
<dbReference type="Proteomes" id="UP000479710">
    <property type="component" value="Unassembled WGS sequence"/>
</dbReference>
<organism evidence="1 2">
    <name type="scientific">Oryza meyeriana var. granulata</name>
    <dbReference type="NCBI Taxonomy" id="110450"/>
    <lineage>
        <taxon>Eukaryota</taxon>
        <taxon>Viridiplantae</taxon>
        <taxon>Streptophyta</taxon>
        <taxon>Embryophyta</taxon>
        <taxon>Tracheophyta</taxon>
        <taxon>Spermatophyta</taxon>
        <taxon>Magnoliopsida</taxon>
        <taxon>Liliopsida</taxon>
        <taxon>Poales</taxon>
        <taxon>Poaceae</taxon>
        <taxon>BOP clade</taxon>
        <taxon>Oryzoideae</taxon>
        <taxon>Oryzeae</taxon>
        <taxon>Oryzinae</taxon>
        <taxon>Oryza</taxon>
        <taxon>Oryza meyeriana</taxon>
    </lineage>
</organism>
<dbReference type="AlphaFoldDB" id="A0A6G1D352"/>
<reference evidence="1 2" key="1">
    <citation type="submission" date="2019-11" db="EMBL/GenBank/DDBJ databases">
        <title>Whole genome sequence of Oryza granulata.</title>
        <authorList>
            <person name="Li W."/>
        </authorList>
    </citation>
    <scope>NUCLEOTIDE SEQUENCE [LARGE SCALE GENOMIC DNA]</scope>
    <source>
        <strain evidence="2">cv. Menghai</strain>
        <tissue evidence="1">Leaf</tissue>
    </source>
</reference>
<sequence>MTLPQPLSLGGQARLGCAPLRVSLASSSRINYGNVVGFLHKGGKRSTPAGQFRVLCHYFFFMEAKGNVLLRVTYSKTARAASRKTNPMFSEEKLSLKNSPITSVASQCQWKAMKSKVSALAVMKKRTTAAYATIAIQTPPLSHAITGPATAA</sequence>
<gene>
    <name evidence="1" type="ORF">E2562_013241</name>
</gene>
<comment type="caution">
    <text evidence="1">The sequence shown here is derived from an EMBL/GenBank/DDBJ whole genome shotgun (WGS) entry which is preliminary data.</text>
</comment>
<evidence type="ECO:0000313" key="2">
    <source>
        <dbReference type="Proteomes" id="UP000479710"/>
    </source>
</evidence>
<evidence type="ECO:0000313" key="1">
    <source>
        <dbReference type="EMBL" id="KAF0906846.1"/>
    </source>
</evidence>
<protein>
    <submittedName>
        <fullName evidence="1">Uncharacterized protein</fullName>
    </submittedName>
</protein>